<comment type="function">
    <text evidence="4">Regulates the GDP/GTP exchange reaction of the Rho proteins by inhibiting the dissociation of GDP from them, and the subsequent binding of GTP to them.</text>
</comment>
<dbReference type="STRING" id="1331196.A0A1B9IQ27"/>
<dbReference type="Gene3D" id="2.70.50.30">
    <property type="entry name" value="Coagulation Factor XIII, subunit A, domain 1"/>
    <property type="match status" value="1"/>
</dbReference>
<dbReference type="GO" id="GO:0005829">
    <property type="term" value="C:cytosol"/>
    <property type="evidence" value="ECO:0007669"/>
    <property type="project" value="TreeGrafter"/>
</dbReference>
<keyword evidence="3" id="KW-0963">Cytoplasm</keyword>
<keyword evidence="8" id="KW-1185">Reference proteome</keyword>
<evidence type="ECO:0000256" key="4">
    <source>
        <dbReference type="ARBA" id="ARBA00054143"/>
    </source>
</evidence>
<proteinExistence type="inferred from homology"/>
<dbReference type="AlphaFoldDB" id="A0A1B9IQ27"/>
<accession>A0A1B9IQ27</accession>
<protein>
    <recommendedName>
        <fullName evidence="5">Rho GDP-dissociation inhibitor</fullName>
    </recommendedName>
</protein>
<sequence>MSHPQEATEDDLAPTETQGYKVGQSKTVAELAALDQEDESLQRWKASLGLAASAGAGGNKKVVLKTLFLSSPTLSKDISIDLTQPAADLAKLKKEPLTIKEGVEYSVGITFTVENEIVSGLRFLQVVKRSGVKVDKTEAMLGSYGPQPAPYTKVFASEESPSGMLARSGTYSVKSRVTDDDNNIWLDFEWSFKLAKEW</sequence>
<feature type="region of interest" description="Disordered" evidence="6">
    <location>
        <begin position="1"/>
        <end position="23"/>
    </location>
</feature>
<evidence type="ECO:0000256" key="6">
    <source>
        <dbReference type="SAM" id="MobiDB-lite"/>
    </source>
</evidence>
<evidence type="ECO:0000256" key="1">
    <source>
        <dbReference type="ARBA" id="ARBA00004496"/>
    </source>
</evidence>
<dbReference type="InterPro" id="IPR014756">
    <property type="entry name" value="Ig_E-set"/>
</dbReference>
<comment type="subcellular location">
    <subcellularLocation>
        <location evidence="1">Cytoplasm</location>
    </subcellularLocation>
</comment>
<dbReference type="EMBL" id="KI669463">
    <property type="protein sequence ID" value="OCF57510.1"/>
    <property type="molecule type" value="Genomic_DNA"/>
</dbReference>
<dbReference type="Proteomes" id="UP000092583">
    <property type="component" value="Unassembled WGS sequence"/>
</dbReference>
<dbReference type="InterPro" id="IPR024792">
    <property type="entry name" value="RhoGDI_dom_sf"/>
</dbReference>
<evidence type="ECO:0000256" key="2">
    <source>
        <dbReference type="ARBA" id="ARBA00009758"/>
    </source>
</evidence>
<evidence type="ECO:0000256" key="5">
    <source>
        <dbReference type="ARBA" id="ARBA00071407"/>
    </source>
</evidence>
<comment type="similarity">
    <text evidence="2">Belongs to the Rho GDI family.</text>
</comment>
<dbReference type="GO" id="GO:0005094">
    <property type="term" value="F:Rho GDP-dissociation inhibitor activity"/>
    <property type="evidence" value="ECO:0007669"/>
    <property type="project" value="InterPro"/>
</dbReference>
<reference evidence="7 8" key="1">
    <citation type="submission" date="2013-07" db="EMBL/GenBank/DDBJ databases">
        <title>The Genome Sequence of Kwoniella mangroviensis CBS10435.</title>
        <authorList>
            <consortium name="The Broad Institute Genome Sequencing Platform"/>
            <person name="Cuomo C."/>
            <person name="Litvintseva A."/>
            <person name="Chen Y."/>
            <person name="Heitman J."/>
            <person name="Sun S."/>
            <person name="Springer D."/>
            <person name="Dromer F."/>
            <person name="Young S.K."/>
            <person name="Zeng Q."/>
            <person name="Gargeya S."/>
            <person name="Fitzgerald M."/>
            <person name="Abouelleil A."/>
            <person name="Alvarado L."/>
            <person name="Berlin A.M."/>
            <person name="Chapman S.B."/>
            <person name="Dewar J."/>
            <person name="Goldberg J."/>
            <person name="Griggs A."/>
            <person name="Gujja S."/>
            <person name="Hansen M."/>
            <person name="Howarth C."/>
            <person name="Imamovic A."/>
            <person name="Larimer J."/>
            <person name="McCowan C."/>
            <person name="Murphy C."/>
            <person name="Pearson M."/>
            <person name="Priest M."/>
            <person name="Roberts A."/>
            <person name="Saif S."/>
            <person name="Shea T."/>
            <person name="Sykes S."/>
            <person name="Wortman J."/>
            <person name="Nusbaum C."/>
            <person name="Birren B."/>
        </authorList>
    </citation>
    <scope>NUCLEOTIDE SEQUENCE [LARGE SCALE GENOMIC DNA]</scope>
    <source>
        <strain evidence="7 8">CBS 10435</strain>
    </source>
</reference>
<dbReference type="GO" id="GO:0016020">
    <property type="term" value="C:membrane"/>
    <property type="evidence" value="ECO:0007669"/>
    <property type="project" value="TreeGrafter"/>
</dbReference>
<evidence type="ECO:0000313" key="7">
    <source>
        <dbReference type="EMBL" id="OCF57510.1"/>
    </source>
</evidence>
<evidence type="ECO:0000313" key="8">
    <source>
        <dbReference type="Proteomes" id="UP000092583"/>
    </source>
</evidence>
<dbReference type="SUPFAM" id="SSF81296">
    <property type="entry name" value="E set domains"/>
    <property type="match status" value="1"/>
</dbReference>
<evidence type="ECO:0000256" key="3">
    <source>
        <dbReference type="ARBA" id="ARBA00022490"/>
    </source>
</evidence>
<dbReference type="FunFam" id="2.70.50.30:FF:000001">
    <property type="entry name" value="Rho GDP-dissociation inhibitor 1"/>
    <property type="match status" value="1"/>
</dbReference>
<dbReference type="PANTHER" id="PTHR10980:SF3">
    <property type="entry name" value="LD16419P"/>
    <property type="match status" value="1"/>
</dbReference>
<gene>
    <name evidence="7" type="ORF">L486_04968</name>
</gene>
<dbReference type="InterPro" id="IPR000406">
    <property type="entry name" value="Rho_GDI"/>
</dbReference>
<dbReference type="OrthoDB" id="1683373at2759"/>
<dbReference type="PANTHER" id="PTHR10980">
    <property type="entry name" value="RHO GDP-DISSOCIATION INHIBITOR"/>
    <property type="match status" value="1"/>
</dbReference>
<dbReference type="GO" id="GO:0007266">
    <property type="term" value="P:Rho protein signal transduction"/>
    <property type="evidence" value="ECO:0007669"/>
    <property type="project" value="InterPro"/>
</dbReference>
<reference evidence="8" key="2">
    <citation type="submission" date="2013-12" db="EMBL/GenBank/DDBJ databases">
        <title>Evolution of pathogenesis and genome organization in the Tremellales.</title>
        <authorList>
            <person name="Cuomo C."/>
            <person name="Litvintseva A."/>
            <person name="Heitman J."/>
            <person name="Chen Y."/>
            <person name="Sun S."/>
            <person name="Springer D."/>
            <person name="Dromer F."/>
            <person name="Young S."/>
            <person name="Zeng Q."/>
            <person name="Chapman S."/>
            <person name="Gujja S."/>
            <person name="Saif S."/>
            <person name="Birren B."/>
        </authorList>
    </citation>
    <scope>NUCLEOTIDE SEQUENCE [LARGE SCALE GENOMIC DNA]</scope>
    <source>
        <strain evidence="8">CBS 10435</strain>
    </source>
</reference>
<dbReference type="Pfam" id="PF02115">
    <property type="entry name" value="Rho_GDI"/>
    <property type="match status" value="1"/>
</dbReference>
<organism evidence="7 8">
    <name type="scientific">Kwoniella mangroviensis CBS 10435</name>
    <dbReference type="NCBI Taxonomy" id="1331196"/>
    <lineage>
        <taxon>Eukaryota</taxon>
        <taxon>Fungi</taxon>
        <taxon>Dikarya</taxon>
        <taxon>Basidiomycota</taxon>
        <taxon>Agaricomycotina</taxon>
        <taxon>Tremellomycetes</taxon>
        <taxon>Tremellales</taxon>
        <taxon>Cryptococcaceae</taxon>
        <taxon>Kwoniella</taxon>
    </lineage>
</organism>
<name>A0A1B9IQ27_9TREE</name>
<dbReference type="PRINTS" id="PR00492">
    <property type="entry name" value="RHOGDI"/>
</dbReference>